<keyword evidence="3" id="KW-1185">Reference proteome</keyword>
<proteinExistence type="predicted"/>
<dbReference type="KEGG" id="mng:MNEG_4891"/>
<feature type="compositionally biased region" description="Low complexity" evidence="1">
    <location>
        <begin position="38"/>
        <end position="47"/>
    </location>
</feature>
<feature type="region of interest" description="Disordered" evidence="1">
    <location>
        <begin position="1"/>
        <end position="93"/>
    </location>
</feature>
<evidence type="ECO:0000313" key="3">
    <source>
        <dbReference type="Proteomes" id="UP000054498"/>
    </source>
</evidence>
<dbReference type="EMBL" id="KK100921">
    <property type="protein sequence ID" value="KIZ03069.1"/>
    <property type="molecule type" value="Genomic_DNA"/>
</dbReference>
<dbReference type="Proteomes" id="UP000054498">
    <property type="component" value="Unassembled WGS sequence"/>
</dbReference>
<dbReference type="RefSeq" id="XP_013902088.1">
    <property type="nucleotide sequence ID" value="XM_014046634.1"/>
</dbReference>
<gene>
    <name evidence="2" type="ORF">MNEG_4891</name>
</gene>
<protein>
    <submittedName>
        <fullName evidence="2">Uncharacterized protein</fullName>
    </submittedName>
</protein>
<evidence type="ECO:0000256" key="1">
    <source>
        <dbReference type="SAM" id="MobiDB-lite"/>
    </source>
</evidence>
<organism evidence="2 3">
    <name type="scientific">Monoraphidium neglectum</name>
    <dbReference type="NCBI Taxonomy" id="145388"/>
    <lineage>
        <taxon>Eukaryota</taxon>
        <taxon>Viridiplantae</taxon>
        <taxon>Chlorophyta</taxon>
        <taxon>core chlorophytes</taxon>
        <taxon>Chlorophyceae</taxon>
        <taxon>CS clade</taxon>
        <taxon>Sphaeropleales</taxon>
        <taxon>Selenastraceae</taxon>
        <taxon>Monoraphidium</taxon>
    </lineage>
</organism>
<name>A0A0D2L8B3_9CHLO</name>
<reference evidence="2 3" key="1">
    <citation type="journal article" date="2013" name="BMC Genomics">
        <title>Reconstruction of the lipid metabolism for the microalga Monoraphidium neglectum from its genome sequence reveals characteristics suitable for biofuel production.</title>
        <authorList>
            <person name="Bogen C."/>
            <person name="Al-Dilaimi A."/>
            <person name="Albersmeier A."/>
            <person name="Wichmann J."/>
            <person name="Grundmann M."/>
            <person name="Rupp O."/>
            <person name="Lauersen K.J."/>
            <person name="Blifernez-Klassen O."/>
            <person name="Kalinowski J."/>
            <person name="Goesmann A."/>
            <person name="Mussgnug J.H."/>
            <person name="Kruse O."/>
        </authorList>
    </citation>
    <scope>NUCLEOTIDE SEQUENCE [LARGE SCALE GENOMIC DNA]</scope>
    <source>
        <strain evidence="2 3">SAG 48.87</strain>
    </source>
</reference>
<evidence type="ECO:0000313" key="2">
    <source>
        <dbReference type="EMBL" id="KIZ03069.1"/>
    </source>
</evidence>
<dbReference type="AlphaFoldDB" id="A0A0D2L8B3"/>
<sequence length="93" mass="9508">MDARTQQEQYPAVPSAIAYPATSTPGADGALQSVSYSPDAAAAAPMRQAPPPPPGYPGTSNGDVPDDVDVNEVVPRGFGLGNKMQRGTNGEPL</sequence>
<dbReference type="GeneID" id="25737768"/>
<accession>A0A0D2L8B3</accession>